<gene>
    <name evidence="3" type="ORF">AAA081_05330</name>
</gene>
<dbReference type="PANTHER" id="PTHR36435">
    <property type="entry name" value="SLR1288 PROTEIN"/>
    <property type="match status" value="1"/>
</dbReference>
<evidence type="ECO:0000256" key="1">
    <source>
        <dbReference type="SAM" id="Phobius"/>
    </source>
</evidence>
<protein>
    <submittedName>
        <fullName evidence="3">CPBP family intramembrane glutamic endopeptidase</fullName>
        <ecNumber evidence="3">3.4.-.-</ecNumber>
    </submittedName>
</protein>
<feature type="domain" description="CAAX prenyl protease 2/Lysostaphin resistance protein A-like" evidence="2">
    <location>
        <begin position="103"/>
        <end position="197"/>
    </location>
</feature>
<feature type="transmembrane region" description="Helical" evidence="1">
    <location>
        <begin position="12"/>
        <end position="29"/>
    </location>
</feature>
<feature type="transmembrane region" description="Helical" evidence="1">
    <location>
        <begin position="209"/>
        <end position="228"/>
    </location>
</feature>
<feature type="transmembrane region" description="Helical" evidence="1">
    <location>
        <begin position="98"/>
        <end position="120"/>
    </location>
</feature>
<dbReference type="Proteomes" id="UP001481872">
    <property type="component" value="Unassembled WGS sequence"/>
</dbReference>
<feature type="transmembrane region" description="Helical" evidence="1">
    <location>
        <begin position="132"/>
        <end position="150"/>
    </location>
</feature>
<dbReference type="RefSeq" id="WP_349053967.1">
    <property type="nucleotide sequence ID" value="NZ_JBBNPS010000012.1"/>
</dbReference>
<reference evidence="3 4" key="1">
    <citation type="submission" date="2024-04" db="EMBL/GenBank/DDBJ databases">
        <title>Human intestinal bacterial collection.</title>
        <authorList>
            <person name="Pauvert C."/>
            <person name="Hitch T.C.A."/>
            <person name="Clavel T."/>
        </authorList>
    </citation>
    <scope>NUCLEOTIDE SEQUENCE [LARGE SCALE GENOMIC DNA]</scope>
    <source>
        <strain evidence="3 4">CLA-SR-H026</strain>
    </source>
</reference>
<dbReference type="Pfam" id="PF02517">
    <property type="entry name" value="Rce1-like"/>
    <property type="match status" value="1"/>
</dbReference>
<sequence>MHDLYKRNELAFALLWIAVYCAVTITLRGQFGDESIYLLLSLAAMAAVIGLWVKKYDLQGKYGLNTWPKDGKKYLYFLPMCFLATGNLWNGIAPAYGGIAQVWACLSMLLIGIIEEVIFRGFLFKALVPRDGLLKSIVIVAVTFGMGHIINLLTGQGGPETVAQIIFAVAWGFMFTIVFYKSKSLWPCILIHGFINASSKYGIETTNILWIYVIATAVISAAYCAYLLKIKDETEPSKDRD</sequence>
<keyword evidence="4" id="KW-1185">Reference proteome</keyword>
<feature type="transmembrane region" description="Helical" evidence="1">
    <location>
        <begin position="162"/>
        <end position="180"/>
    </location>
</feature>
<comment type="caution">
    <text evidence="3">The sequence shown here is derived from an EMBL/GenBank/DDBJ whole genome shotgun (WGS) entry which is preliminary data.</text>
</comment>
<dbReference type="PANTHER" id="PTHR36435:SF1">
    <property type="entry name" value="CAAX AMINO TERMINAL PROTEASE FAMILY PROTEIN"/>
    <property type="match status" value="1"/>
</dbReference>
<evidence type="ECO:0000259" key="2">
    <source>
        <dbReference type="Pfam" id="PF02517"/>
    </source>
</evidence>
<name>A0ABV1J750_9FIRM</name>
<keyword evidence="1" id="KW-1133">Transmembrane helix</keyword>
<keyword evidence="1" id="KW-0812">Transmembrane</keyword>
<proteinExistence type="predicted"/>
<organism evidence="3 4">
    <name type="scientific">Aedoeadaptatus acetigenes</name>
    <dbReference type="NCBI Taxonomy" id="2981723"/>
    <lineage>
        <taxon>Bacteria</taxon>
        <taxon>Bacillati</taxon>
        <taxon>Bacillota</taxon>
        <taxon>Tissierellia</taxon>
        <taxon>Tissierellales</taxon>
        <taxon>Peptoniphilaceae</taxon>
        <taxon>Aedoeadaptatus</taxon>
    </lineage>
</organism>
<feature type="transmembrane region" description="Helical" evidence="1">
    <location>
        <begin position="35"/>
        <end position="53"/>
    </location>
</feature>
<accession>A0ABV1J750</accession>
<evidence type="ECO:0000313" key="3">
    <source>
        <dbReference type="EMBL" id="MEQ3353723.1"/>
    </source>
</evidence>
<dbReference type="EC" id="3.4.-.-" evidence="3"/>
<keyword evidence="1" id="KW-0472">Membrane</keyword>
<keyword evidence="3" id="KW-0378">Hydrolase</keyword>
<evidence type="ECO:0000313" key="4">
    <source>
        <dbReference type="Proteomes" id="UP001481872"/>
    </source>
</evidence>
<dbReference type="EMBL" id="JBBNPS010000012">
    <property type="protein sequence ID" value="MEQ3353723.1"/>
    <property type="molecule type" value="Genomic_DNA"/>
</dbReference>
<dbReference type="InterPro" id="IPR003675">
    <property type="entry name" value="Rce1/LyrA-like_dom"/>
</dbReference>
<dbReference type="InterPro" id="IPR052710">
    <property type="entry name" value="CAAX_protease"/>
</dbReference>
<dbReference type="GO" id="GO:0016787">
    <property type="term" value="F:hydrolase activity"/>
    <property type="evidence" value="ECO:0007669"/>
    <property type="project" value="UniProtKB-KW"/>
</dbReference>
<feature type="transmembrane region" description="Helical" evidence="1">
    <location>
        <begin position="74"/>
        <end position="92"/>
    </location>
</feature>